<dbReference type="CDD" id="cd00130">
    <property type="entry name" value="PAS"/>
    <property type="match status" value="1"/>
</dbReference>
<dbReference type="InterPro" id="IPR000160">
    <property type="entry name" value="GGDEF_dom"/>
</dbReference>
<evidence type="ECO:0000259" key="2">
    <source>
        <dbReference type="PROSITE" id="PS50887"/>
    </source>
</evidence>
<dbReference type="PANTHER" id="PTHR44757">
    <property type="entry name" value="DIGUANYLATE CYCLASE DGCP"/>
    <property type="match status" value="1"/>
</dbReference>
<accession>A0ABY4F1B5</accession>
<protein>
    <submittedName>
        <fullName evidence="3">Diguanylate cyclase</fullName>
        <ecNumber evidence="3">2.7.7.65</ecNumber>
    </submittedName>
</protein>
<gene>
    <name evidence="3" type="ORF">MUN88_19605</name>
</gene>
<keyword evidence="3" id="KW-0548">Nucleotidyltransferase</keyword>
<evidence type="ECO:0000313" key="4">
    <source>
        <dbReference type="Proteomes" id="UP000831782"/>
    </source>
</evidence>
<dbReference type="PROSITE" id="PS50887">
    <property type="entry name" value="GGDEF"/>
    <property type="match status" value="1"/>
</dbReference>
<dbReference type="Gene3D" id="3.30.450.20">
    <property type="entry name" value="PAS domain"/>
    <property type="match status" value="2"/>
</dbReference>
<dbReference type="InterPro" id="IPR000014">
    <property type="entry name" value="PAS"/>
</dbReference>
<dbReference type="InterPro" id="IPR043128">
    <property type="entry name" value="Rev_trsase/Diguanyl_cyclase"/>
</dbReference>
<evidence type="ECO:0000259" key="1">
    <source>
        <dbReference type="PROSITE" id="PS50112"/>
    </source>
</evidence>
<dbReference type="InterPro" id="IPR029787">
    <property type="entry name" value="Nucleotide_cyclase"/>
</dbReference>
<dbReference type="Proteomes" id="UP000831782">
    <property type="component" value="Chromosome"/>
</dbReference>
<dbReference type="RefSeq" id="WP_244718437.1">
    <property type="nucleotide sequence ID" value="NZ_CP095072.1"/>
</dbReference>
<dbReference type="SMART" id="SM00267">
    <property type="entry name" value="GGDEF"/>
    <property type="match status" value="1"/>
</dbReference>
<dbReference type="SUPFAM" id="SSF55073">
    <property type="entry name" value="Nucleotide cyclase"/>
    <property type="match status" value="1"/>
</dbReference>
<dbReference type="SMART" id="SM00091">
    <property type="entry name" value="PAS"/>
    <property type="match status" value="2"/>
</dbReference>
<feature type="domain" description="GGDEF" evidence="2">
    <location>
        <begin position="292"/>
        <end position="424"/>
    </location>
</feature>
<proteinExistence type="predicted"/>
<organism evidence="3 4">
    <name type="scientific">Gracilibacillus caseinilyticus</name>
    <dbReference type="NCBI Taxonomy" id="2932256"/>
    <lineage>
        <taxon>Bacteria</taxon>
        <taxon>Bacillati</taxon>
        <taxon>Bacillota</taxon>
        <taxon>Bacilli</taxon>
        <taxon>Bacillales</taxon>
        <taxon>Bacillaceae</taxon>
        <taxon>Gracilibacillus</taxon>
    </lineage>
</organism>
<dbReference type="GO" id="GO:0052621">
    <property type="term" value="F:diguanylate cyclase activity"/>
    <property type="evidence" value="ECO:0007669"/>
    <property type="project" value="UniProtKB-EC"/>
</dbReference>
<dbReference type="Gene3D" id="3.30.70.270">
    <property type="match status" value="1"/>
</dbReference>
<name>A0ABY4F1B5_9BACI</name>
<evidence type="ECO:0000313" key="3">
    <source>
        <dbReference type="EMBL" id="UOQ48221.1"/>
    </source>
</evidence>
<dbReference type="Pfam" id="PF13188">
    <property type="entry name" value="PAS_8"/>
    <property type="match status" value="1"/>
</dbReference>
<sequence>MMDLVYQPNKKYNILDLIWTNTTDAIFAIDYRGAVIDANPVFNHMLGWELEELHDITFPPFITNMTEEEHQSLLSNLKDGQDFPYEVAKRRSKHDLMLDILASYWSVNDKRILAIGMYKDFTEQLQIQRQLEESEYCYRTLVEYLPEVIVKQRNNKIEFANSSAVKLFGKQNLEDIAGQSIWDFITSERRVEIQHVINNVYVDDKLGVPKTLIGMFALSDGTEIDAEVKIIPIGSKKKPDIQIVFRDVTEKKKYEQQLEHLAYQDPLTGLKNRRSFTEIVTESIEIAKKENKKVALMYIDIDKFKAINDTFGHNVSDQLLQQFATRLKSCVRNGDALCRVGGDEFLVLLKEITLGKETIDVAERMHTMFQKPYEIDGLSIHVTSSIGIALFPDNGGDFRTLIHRADDALYQAKVDRNQYVFNKEIK</sequence>
<dbReference type="CDD" id="cd01949">
    <property type="entry name" value="GGDEF"/>
    <property type="match status" value="1"/>
</dbReference>
<dbReference type="PANTHER" id="PTHR44757:SF2">
    <property type="entry name" value="BIOFILM ARCHITECTURE MAINTENANCE PROTEIN MBAA"/>
    <property type="match status" value="1"/>
</dbReference>
<keyword evidence="4" id="KW-1185">Reference proteome</keyword>
<dbReference type="EMBL" id="CP095072">
    <property type="protein sequence ID" value="UOQ48221.1"/>
    <property type="molecule type" value="Genomic_DNA"/>
</dbReference>
<dbReference type="NCBIfam" id="TIGR00229">
    <property type="entry name" value="sensory_box"/>
    <property type="match status" value="2"/>
</dbReference>
<dbReference type="Pfam" id="PF13426">
    <property type="entry name" value="PAS_9"/>
    <property type="match status" value="1"/>
</dbReference>
<dbReference type="NCBIfam" id="TIGR00254">
    <property type="entry name" value="GGDEF"/>
    <property type="match status" value="1"/>
</dbReference>
<keyword evidence="3" id="KW-0808">Transferase</keyword>
<dbReference type="InterPro" id="IPR052155">
    <property type="entry name" value="Biofilm_reg_signaling"/>
</dbReference>
<reference evidence="3 4" key="1">
    <citation type="submission" date="2022-04" db="EMBL/GenBank/DDBJ databases">
        <title>Gracilibacillus sp. isolated from saltern.</title>
        <authorList>
            <person name="Won M."/>
            <person name="Lee C.-M."/>
            <person name="Woen H.-Y."/>
            <person name="Kwon S.-W."/>
        </authorList>
    </citation>
    <scope>NUCLEOTIDE SEQUENCE [LARGE SCALE GENOMIC DNA]</scope>
    <source>
        <strain evidence="3 4">SSWR10-1</strain>
    </source>
</reference>
<dbReference type="EC" id="2.7.7.65" evidence="3"/>
<dbReference type="PROSITE" id="PS50112">
    <property type="entry name" value="PAS"/>
    <property type="match status" value="1"/>
</dbReference>
<dbReference type="Pfam" id="PF00990">
    <property type="entry name" value="GGDEF"/>
    <property type="match status" value="1"/>
</dbReference>
<dbReference type="InterPro" id="IPR035965">
    <property type="entry name" value="PAS-like_dom_sf"/>
</dbReference>
<dbReference type="SUPFAM" id="SSF55785">
    <property type="entry name" value="PYP-like sensor domain (PAS domain)"/>
    <property type="match status" value="2"/>
</dbReference>
<feature type="domain" description="PAS" evidence="1">
    <location>
        <begin position="11"/>
        <end position="53"/>
    </location>
</feature>